<dbReference type="GeneID" id="109716239"/>
<comment type="similarity">
    <text evidence="14">Belongs to the RING-type zinc finger family. ATL subfamily.</text>
</comment>
<sequence>MVIKKASAHPLFMSTTPLSASRAILITCLLLFDISRLASARKKHPRCPSFSCGPLHDIGYPFRSKGDPPKCGDRRFQLACEAGNKTIWDIHQPGTYYVTEISKSLPLQSLSRTSIESMGLYASDFTWATFVSCTRMIVNSTYNPVPCLSKTDAFAYVILSSQALQLEDTERFCSFLAMTPVMFDPERMQLMNGNMISLEHPTTEYVFQLLKRGFPVPIYSAGLPALFYAAGLQDFSGFYGCPKEAVW</sequence>
<dbReference type="InterPro" id="IPR046948">
    <property type="entry name" value="ATL20-22-like"/>
</dbReference>
<gene>
    <name evidence="17" type="primary">LOC109716239</name>
</gene>
<dbReference type="RefSeq" id="XP_020097156.1">
    <property type="nucleotide sequence ID" value="XM_020241567.1"/>
</dbReference>
<keyword evidence="6" id="KW-0812">Transmembrane</keyword>
<evidence type="ECO:0000256" key="12">
    <source>
        <dbReference type="ARBA" id="ARBA00022989"/>
    </source>
</evidence>
<keyword evidence="5" id="KW-0808">Transferase</keyword>
<evidence type="ECO:0000256" key="10">
    <source>
        <dbReference type="ARBA" id="ARBA00022786"/>
    </source>
</evidence>
<dbReference type="PANTHER" id="PTHR46279">
    <property type="entry name" value="RING/U-BOX SUPERFAMILY PROTEIN"/>
    <property type="match status" value="1"/>
</dbReference>
<accession>A0A6P5FLH5</accession>
<keyword evidence="12" id="KW-1133">Transmembrane helix</keyword>
<dbReference type="InterPro" id="IPR025287">
    <property type="entry name" value="WAK_GUB"/>
</dbReference>
<dbReference type="EC" id="2.3.2.27" evidence="4"/>
<reference evidence="16" key="1">
    <citation type="journal article" date="2015" name="Nat. Genet.">
        <title>The pineapple genome and the evolution of CAM photosynthesis.</title>
        <authorList>
            <person name="Ming R."/>
            <person name="VanBuren R."/>
            <person name="Wai C.M."/>
            <person name="Tang H."/>
            <person name="Schatz M.C."/>
            <person name="Bowers J.E."/>
            <person name="Lyons E."/>
            <person name="Wang M.L."/>
            <person name="Chen J."/>
            <person name="Biggers E."/>
            <person name="Zhang J."/>
            <person name="Huang L."/>
            <person name="Zhang L."/>
            <person name="Miao W."/>
            <person name="Zhang J."/>
            <person name="Ye Z."/>
            <person name="Miao C."/>
            <person name="Lin Z."/>
            <person name="Wang H."/>
            <person name="Zhou H."/>
            <person name="Yim W.C."/>
            <person name="Priest H.D."/>
            <person name="Zheng C."/>
            <person name="Woodhouse M."/>
            <person name="Edger P.P."/>
            <person name="Guyot R."/>
            <person name="Guo H.B."/>
            <person name="Guo H."/>
            <person name="Zheng G."/>
            <person name="Singh R."/>
            <person name="Sharma A."/>
            <person name="Min X."/>
            <person name="Zheng Y."/>
            <person name="Lee H."/>
            <person name="Gurtowski J."/>
            <person name="Sedlazeck F.J."/>
            <person name="Harkess A."/>
            <person name="McKain M.R."/>
            <person name="Liao Z."/>
            <person name="Fang J."/>
            <person name="Liu J."/>
            <person name="Zhang X."/>
            <person name="Zhang Q."/>
            <person name="Hu W."/>
            <person name="Qin Y."/>
            <person name="Wang K."/>
            <person name="Chen L.Y."/>
            <person name="Shirley N."/>
            <person name="Lin Y.R."/>
            <person name="Liu L.Y."/>
            <person name="Hernandez A.G."/>
            <person name="Wright C.L."/>
            <person name="Bulone V."/>
            <person name="Tuskan G.A."/>
            <person name="Heath K."/>
            <person name="Zee F."/>
            <person name="Moore P.H."/>
            <person name="Sunkar R."/>
            <person name="Leebens-Mack J.H."/>
            <person name="Mockler T."/>
            <person name="Bennetzen J.L."/>
            <person name="Freeling M."/>
            <person name="Sankoff D."/>
            <person name="Paterson A.H."/>
            <person name="Zhu X."/>
            <person name="Yang X."/>
            <person name="Smith J.A."/>
            <person name="Cushman J.C."/>
            <person name="Paull R.E."/>
            <person name="Yu Q."/>
        </authorList>
    </citation>
    <scope>NUCLEOTIDE SEQUENCE [LARGE SCALE GENOMIC DNA]</scope>
    <source>
        <strain evidence="16">cv. F153</strain>
    </source>
</reference>
<keyword evidence="8" id="KW-0732">Signal</keyword>
<evidence type="ECO:0000256" key="2">
    <source>
        <dbReference type="ARBA" id="ARBA00004167"/>
    </source>
</evidence>
<comment type="catalytic activity">
    <reaction evidence="1">
        <text>S-ubiquitinyl-[E2 ubiquitin-conjugating enzyme]-L-cysteine + [acceptor protein]-L-lysine = [E2 ubiquitin-conjugating enzyme]-L-cysteine + N(6)-ubiquitinyl-[acceptor protein]-L-lysine.</text>
        <dbReference type="EC" id="2.3.2.27"/>
    </reaction>
</comment>
<evidence type="ECO:0000256" key="5">
    <source>
        <dbReference type="ARBA" id="ARBA00022679"/>
    </source>
</evidence>
<dbReference type="GO" id="GO:0030247">
    <property type="term" value="F:polysaccharide binding"/>
    <property type="evidence" value="ECO:0007669"/>
    <property type="project" value="InterPro"/>
</dbReference>
<keyword evidence="7" id="KW-0479">Metal-binding</keyword>
<evidence type="ECO:0000256" key="6">
    <source>
        <dbReference type="ARBA" id="ARBA00022692"/>
    </source>
</evidence>
<evidence type="ECO:0000256" key="13">
    <source>
        <dbReference type="ARBA" id="ARBA00023136"/>
    </source>
</evidence>
<protein>
    <recommendedName>
        <fullName evidence="4">RING-type E3 ubiquitin transferase</fullName>
        <ecNumber evidence="4">2.3.2.27</ecNumber>
    </recommendedName>
</protein>
<name>A0A6P5FLH5_ANACO</name>
<evidence type="ECO:0000313" key="17">
    <source>
        <dbReference type="RefSeq" id="XP_020097156.1"/>
    </source>
</evidence>
<proteinExistence type="inferred from homology"/>
<dbReference type="GO" id="GO:0016020">
    <property type="term" value="C:membrane"/>
    <property type="evidence" value="ECO:0007669"/>
    <property type="project" value="UniProtKB-SubCell"/>
</dbReference>
<feature type="domain" description="Wall-associated receptor kinase galacturonan-binding" evidence="15">
    <location>
        <begin position="47"/>
        <end position="103"/>
    </location>
</feature>
<evidence type="ECO:0000256" key="7">
    <source>
        <dbReference type="ARBA" id="ARBA00022723"/>
    </source>
</evidence>
<dbReference type="GO" id="GO:0008270">
    <property type="term" value="F:zinc ion binding"/>
    <property type="evidence" value="ECO:0007669"/>
    <property type="project" value="UniProtKB-KW"/>
</dbReference>
<evidence type="ECO:0000256" key="8">
    <source>
        <dbReference type="ARBA" id="ARBA00022729"/>
    </source>
</evidence>
<dbReference type="PANTHER" id="PTHR46279:SF9">
    <property type="entry name" value="OS01G0116300 PROTEIN"/>
    <property type="match status" value="1"/>
</dbReference>
<organism evidence="16 17">
    <name type="scientific">Ananas comosus</name>
    <name type="common">Pineapple</name>
    <name type="synonym">Ananas ananas</name>
    <dbReference type="NCBI Taxonomy" id="4615"/>
    <lineage>
        <taxon>Eukaryota</taxon>
        <taxon>Viridiplantae</taxon>
        <taxon>Streptophyta</taxon>
        <taxon>Embryophyta</taxon>
        <taxon>Tracheophyta</taxon>
        <taxon>Spermatophyta</taxon>
        <taxon>Magnoliopsida</taxon>
        <taxon>Liliopsida</taxon>
        <taxon>Poales</taxon>
        <taxon>Bromeliaceae</taxon>
        <taxon>Bromelioideae</taxon>
        <taxon>Ananas</taxon>
    </lineage>
</organism>
<dbReference type="Pfam" id="PF13947">
    <property type="entry name" value="GUB_WAK_bind"/>
    <property type="match status" value="1"/>
</dbReference>
<dbReference type="Proteomes" id="UP000515123">
    <property type="component" value="Linkage group 10"/>
</dbReference>
<evidence type="ECO:0000256" key="9">
    <source>
        <dbReference type="ARBA" id="ARBA00022771"/>
    </source>
</evidence>
<comment type="pathway">
    <text evidence="3">Protein modification; protein ubiquitination.</text>
</comment>
<keyword evidence="13" id="KW-0472">Membrane</keyword>
<keyword evidence="16" id="KW-1185">Reference proteome</keyword>
<evidence type="ECO:0000313" key="16">
    <source>
        <dbReference type="Proteomes" id="UP000515123"/>
    </source>
</evidence>
<dbReference type="AlphaFoldDB" id="A0A6P5FLH5"/>
<evidence type="ECO:0000256" key="4">
    <source>
        <dbReference type="ARBA" id="ARBA00012483"/>
    </source>
</evidence>
<evidence type="ECO:0000256" key="14">
    <source>
        <dbReference type="ARBA" id="ARBA00024209"/>
    </source>
</evidence>
<evidence type="ECO:0000256" key="3">
    <source>
        <dbReference type="ARBA" id="ARBA00004906"/>
    </source>
</evidence>
<keyword evidence="10" id="KW-0833">Ubl conjugation pathway</keyword>
<evidence type="ECO:0000259" key="15">
    <source>
        <dbReference type="Pfam" id="PF13947"/>
    </source>
</evidence>
<keyword evidence="9" id="KW-0863">Zinc-finger</keyword>
<reference evidence="17" key="2">
    <citation type="submission" date="2025-08" db="UniProtKB">
        <authorList>
            <consortium name="RefSeq"/>
        </authorList>
    </citation>
    <scope>IDENTIFICATION</scope>
    <source>
        <tissue evidence="17">Leaf</tissue>
    </source>
</reference>
<dbReference type="GO" id="GO:0061630">
    <property type="term" value="F:ubiquitin protein ligase activity"/>
    <property type="evidence" value="ECO:0007669"/>
    <property type="project" value="UniProtKB-EC"/>
</dbReference>
<keyword evidence="11" id="KW-0862">Zinc</keyword>
<comment type="subcellular location">
    <subcellularLocation>
        <location evidence="2">Membrane</location>
        <topology evidence="2">Single-pass membrane protein</topology>
    </subcellularLocation>
</comment>
<evidence type="ECO:0000256" key="11">
    <source>
        <dbReference type="ARBA" id="ARBA00022833"/>
    </source>
</evidence>
<evidence type="ECO:0000256" key="1">
    <source>
        <dbReference type="ARBA" id="ARBA00000900"/>
    </source>
</evidence>
<dbReference type="OrthoDB" id="544400at2759"/>